<dbReference type="AlphaFoldDB" id="A0A7L9RVM8"/>
<dbReference type="EMBL" id="CP054719">
    <property type="protein sequence ID" value="QOL20408.1"/>
    <property type="molecule type" value="Genomic_DNA"/>
</dbReference>
<dbReference type="KEGG" id="pbal:CPBP_01202"/>
<proteinExistence type="predicted"/>
<evidence type="ECO:0000313" key="2">
    <source>
        <dbReference type="EMBL" id="QOL20408.1"/>
    </source>
</evidence>
<reference evidence="2 3" key="1">
    <citation type="submission" date="2020-06" db="EMBL/GenBank/DDBJ databases">
        <title>The endosymbiont of the kinetoplastid Bodo saltans is a Paracaedibacter-like alpha-proteobacterium possessing a putative toxin-antitoxin system.</title>
        <authorList>
            <person name="Midha S."/>
            <person name="Rigden D.J."/>
            <person name="Siozios S."/>
            <person name="Hurst G.D.D."/>
            <person name="Jackson A.P."/>
        </authorList>
    </citation>
    <scope>NUCLEOTIDE SEQUENCE [LARGE SCALE GENOMIC DNA]</scope>
    <source>
        <strain evidence="2">Lake Konstanz</strain>
    </source>
</reference>
<protein>
    <submittedName>
        <fullName evidence="2">Uncharacterized protein</fullName>
    </submittedName>
</protein>
<gene>
    <name evidence="2" type="ORF">CPBP_01202</name>
</gene>
<evidence type="ECO:0000313" key="3">
    <source>
        <dbReference type="Proteomes" id="UP000594001"/>
    </source>
</evidence>
<keyword evidence="3" id="KW-1185">Reference proteome</keyword>
<name>A0A7L9RVM8_9PROT</name>
<feature type="chain" id="PRO_5032682226" evidence="1">
    <location>
        <begin position="25"/>
        <end position="72"/>
    </location>
</feature>
<accession>A0A7L9RVM8</accession>
<feature type="signal peptide" evidence="1">
    <location>
        <begin position="1"/>
        <end position="24"/>
    </location>
</feature>
<organism evidence="2 3">
    <name type="scientific">Candidatus Bodocaedibacter vickermanii</name>
    <dbReference type="NCBI Taxonomy" id="2741701"/>
    <lineage>
        <taxon>Bacteria</taxon>
        <taxon>Pseudomonadati</taxon>
        <taxon>Pseudomonadota</taxon>
        <taxon>Alphaproteobacteria</taxon>
        <taxon>Holosporales</taxon>
        <taxon>Candidatus Paracaedibacteraceae</taxon>
        <taxon>Candidatus Bodocaedibacter</taxon>
    </lineage>
</organism>
<dbReference type="RefSeq" id="WP_350331955.1">
    <property type="nucleotide sequence ID" value="NZ_CP054719.1"/>
</dbReference>
<sequence>MYKRLSLGAVLCHLMTLVFIESYARDTFVGAGRADPQSAAVCYLSKISQALNGENENIATGFWTDINGTIGG</sequence>
<evidence type="ECO:0000256" key="1">
    <source>
        <dbReference type="SAM" id="SignalP"/>
    </source>
</evidence>
<keyword evidence="1" id="KW-0732">Signal</keyword>
<dbReference type="Proteomes" id="UP000594001">
    <property type="component" value="Chromosome"/>
</dbReference>